<dbReference type="Proteomes" id="UP000215914">
    <property type="component" value="Unassembled WGS sequence"/>
</dbReference>
<protein>
    <submittedName>
        <fullName evidence="1">Uncharacterized protein</fullName>
    </submittedName>
</protein>
<comment type="caution">
    <text evidence="1">The sequence shown here is derived from an EMBL/GenBank/DDBJ whole genome shotgun (WGS) entry which is preliminary data.</text>
</comment>
<proteinExistence type="predicted"/>
<reference evidence="1" key="1">
    <citation type="journal article" date="2017" name="Nature">
        <title>The sunflower genome provides insights into oil metabolism, flowering and Asterid evolution.</title>
        <authorList>
            <person name="Badouin H."/>
            <person name="Gouzy J."/>
            <person name="Grassa C.J."/>
            <person name="Murat F."/>
            <person name="Staton S.E."/>
            <person name="Cottret L."/>
            <person name="Lelandais-Briere C."/>
            <person name="Owens G.L."/>
            <person name="Carrere S."/>
            <person name="Mayjonade B."/>
            <person name="Legrand L."/>
            <person name="Gill N."/>
            <person name="Kane N.C."/>
            <person name="Bowers J.E."/>
            <person name="Hubner S."/>
            <person name="Bellec A."/>
            <person name="Berard A."/>
            <person name="Berges H."/>
            <person name="Blanchet N."/>
            <person name="Boniface M.C."/>
            <person name="Brunel D."/>
            <person name="Catrice O."/>
            <person name="Chaidir N."/>
            <person name="Claudel C."/>
            <person name="Donnadieu C."/>
            <person name="Faraut T."/>
            <person name="Fievet G."/>
            <person name="Helmstetter N."/>
            <person name="King M."/>
            <person name="Knapp S.J."/>
            <person name="Lai Z."/>
            <person name="Le Paslier M.C."/>
            <person name="Lippi Y."/>
            <person name="Lorenzon L."/>
            <person name="Mandel J.R."/>
            <person name="Marage G."/>
            <person name="Marchand G."/>
            <person name="Marquand E."/>
            <person name="Bret-Mestries E."/>
            <person name="Morien E."/>
            <person name="Nambeesan S."/>
            <person name="Nguyen T."/>
            <person name="Pegot-Espagnet P."/>
            <person name="Pouilly N."/>
            <person name="Raftis F."/>
            <person name="Sallet E."/>
            <person name="Schiex T."/>
            <person name="Thomas J."/>
            <person name="Vandecasteele C."/>
            <person name="Vares D."/>
            <person name="Vear F."/>
            <person name="Vautrin S."/>
            <person name="Crespi M."/>
            <person name="Mangin B."/>
            <person name="Burke J.M."/>
            <person name="Salse J."/>
            <person name="Munos S."/>
            <person name="Vincourt P."/>
            <person name="Rieseberg L.H."/>
            <person name="Langlade N.B."/>
        </authorList>
    </citation>
    <scope>NUCLEOTIDE SEQUENCE</scope>
    <source>
        <tissue evidence="1">Leaves</tissue>
    </source>
</reference>
<name>A0A9K3I1Y5_HELAN</name>
<keyword evidence="2" id="KW-1185">Reference proteome</keyword>
<organism evidence="1 2">
    <name type="scientific">Helianthus annuus</name>
    <name type="common">Common sunflower</name>
    <dbReference type="NCBI Taxonomy" id="4232"/>
    <lineage>
        <taxon>Eukaryota</taxon>
        <taxon>Viridiplantae</taxon>
        <taxon>Streptophyta</taxon>
        <taxon>Embryophyta</taxon>
        <taxon>Tracheophyta</taxon>
        <taxon>Spermatophyta</taxon>
        <taxon>Magnoliopsida</taxon>
        <taxon>eudicotyledons</taxon>
        <taxon>Gunneridae</taxon>
        <taxon>Pentapetalae</taxon>
        <taxon>asterids</taxon>
        <taxon>campanulids</taxon>
        <taxon>Asterales</taxon>
        <taxon>Asteraceae</taxon>
        <taxon>Asteroideae</taxon>
        <taxon>Heliantheae alliance</taxon>
        <taxon>Heliantheae</taxon>
        <taxon>Helianthus</taxon>
    </lineage>
</organism>
<dbReference type="EMBL" id="MNCJ02000324">
    <property type="protein sequence ID" value="KAF5788711.1"/>
    <property type="molecule type" value="Genomic_DNA"/>
</dbReference>
<dbReference type="AlphaFoldDB" id="A0A9K3I1Y5"/>
<gene>
    <name evidence="1" type="ORF">HanXRQr2_Chr09g0362271</name>
</gene>
<dbReference type="Gramene" id="mRNA:HanXRQr2_Chr09g0362271">
    <property type="protein sequence ID" value="mRNA:HanXRQr2_Chr09g0362271"/>
    <property type="gene ID" value="HanXRQr2_Chr09g0362271"/>
</dbReference>
<evidence type="ECO:0000313" key="1">
    <source>
        <dbReference type="EMBL" id="KAF5788711.1"/>
    </source>
</evidence>
<reference evidence="1" key="2">
    <citation type="submission" date="2020-06" db="EMBL/GenBank/DDBJ databases">
        <title>Helianthus annuus Genome sequencing and assembly Release 2.</title>
        <authorList>
            <person name="Gouzy J."/>
            <person name="Langlade N."/>
            <person name="Munos S."/>
        </authorList>
    </citation>
    <scope>NUCLEOTIDE SEQUENCE</scope>
    <source>
        <tissue evidence="1">Leaves</tissue>
    </source>
</reference>
<evidence type="ECO:0000313" key="2">
    <source>
        <dbReference type="Proteomes" id="UP000215914"/>
    </source>
</evidence>
<accession>A0A9K3I1Y5</accession>
<sequence>MLEMCNISLNSLLTKNKEYVVFELRRLFLEVLGIVLNDMWCHKQKPSGCRFCEPLTNPCAGVIFIFFLFEELNGICSLYKIMCYGSWANWKTNYKRNWSWYTCNGLKVEQNLFLLRIQISI</sequence>